<comment type="cofactor">
    <cofactor evidence="12">
        <name>[4Fe-4S] cluster</name>
        <dbReference type="ChEBI" id="CHEBI:49883"/>
    </cofactor>
    <text evidence="12">Binds 2 [4Fe-4S] clusters. Binds 1 [4Fe-4S] cluster coordinated with 3 cysteines and an exchangeable S-adenosyl-L-methionine and 1 [4Fe-4S] cluster coordinated with 3 cysteines and the GTP-derived substrate.</text>
</comment>
<dbReference type="InterPro" id="IPR058240">
    <property type="entry name" value="rSAM_sf"/>
</dbReference>
<feature type="binding site" evidence="12">
    <location>
        <position position="119"/>
    </location>
    <ligand>
        <name>S-adenosyl-L-methionine</name>
        <dbReference type="ChEBI" id="CHEBI:59789"/>
    </ligand>
</feature>
<evidence type="ECO:0000313" key="16">
    <source>
        <dbReference type="Proteomes" id="UP000229970"/>
    </source>
</evidence>
<gene>
    <name evidence="12" type="primary">moaA</name>
    <name evidence="14" type="ORF">BHC46_06280</name>
    <name evidence="15" type="ORF">BHC48_01430</name>
</gene>
<dbReference type="GO" id="GO:1904047">
    <property type="term" value="F:S-adenosyl-L-methionine binding"/>
    <property type="evidence" value="ECO:0007669"/>
    <property type="project" value="UniProtKB-UniRule"/>
</dbReference>
<dbReference type="InterPro" id="IPR007197">
    <property type="entry name" value="rSAM"/>
</dbReference>
<dbReference type="EC" id="4.1.99.22" evidence="1 12"/>
<comment type="subunit">
    <text evidence="12">Monomer and homodimer.</text>
</comment>
<keyword evidence="3 12" id="KW-0949">S-adenosyl-L-methionine</keyword>
<dbReference type="NCBIfam" id="TIGR02666">
    <property type="entry name" value="moaA"/>
    <property type="match status" value="1"/>
</dbReference>
<dbReference type="Proteomes" id="UP000229970">
    <property type="component" value="Unassembled WGS sequence"/>
</dbReference>
<feature type="binding site" evidence="12">
    <location>
        <position position="28"/>
    </location>
    <ligand>
        <name>[4Fe-4S] cluster</name>
        <dbReference type="ChEBI" id="CHEBI:49883"/>
        <label>1</label>
        <note>4Fe-4S-S-AdoMet</note>
    </ligand>
</feature>
<dbReference type="InterPro" id="IPR000385">
    <property type="entry name" value="MoaA_NifB_PqqE_Fe-S-bd_CS"/>
</dbReference>
<comment type="catalytic activity">
    <reaction evidence="11 12">
        <text>GTP + AH2 + S-adenosyl-L-methionine = (8S)-3',8-cyclo-7,8-dihydroguanosine 5'-triphosphate + 5'-deoxyadenosine + L-methionine + A + H(+)</text>
        <dbReference type="Rhea" id="RHEA:49576"/>
        <dbReference type="ChEBI" id="CHEBI:13193"/>
        <dbReference type="ChEBI" id="CHEBI:15378"/>
        <dbReference type="ChEBI" id="CHEBI:17319"/>
        <dbReference type="ChEBI" id="CHEBI:17499"/>
        <dbReference type="ChEBI" id="CHEBI:37565"/>
        <dbReference type="ChEBI" id="CHEBI:57844"/>
        <dbReference type="ChEBI" id="CHEBI:59789"/>
        <dbReference type="ChEBI" id="CHEBI:131766"/>
        <dbReference type="EC" id="4.1.99.22"/>
    </reaction>
</comment>
<dbReference type="PROSITE" id="PS51918">
    <property type="entry name" value="RADICAL_SAM"/>
    <property type="match status" value="1"/>
</dbReference>
<dbReference type="GO" id="GO:0006777">
    <property type="term" value="P:Mo-molybdopterin cofactor biosynthetic process"/>
    <property type="evidence" value="ECO:0007669"/>
    <property type="project" value="UniProtKB-UniRule"/>
</dbReference>
<dbReference type="PROSITE" id="PS01305">
    <property type="entry name" value="MOAA_NIFB_PQQE"/>
    <property type="match status" value="1"/>
</dbReference>
<feature type="binding site" evidence="12">
    <location>
        <position position="27"/>
    </location>
    <ligand>
        <name>S-adenosyl-L-methionine</name>
        <dbReference type="ChEBI" id="CHEBI:59789"/>
    </ligand>
</feature>
<feature type="binding site" evidence="12">
    <location>
        <position position="21"/>
    </location>
    <ligand>
        <name>[4Fe-4S] cluster</name>
        <dbReference type="ChEBI" id="CHEBI:49883"/>
        <label>1</label>
        <note>4Fe-4S-S-AdoMet</note>
    </ligand>
</feature>
<protein>
    <recommendedName>
        <fullName evidence="1 12">GTP 3',8-cyclase</fullName>
        <ecNumber evidence="1 12">4.1.99.22</ecNumber>
    </recommendedName>
    <alternativeName>
        <fullName evidence="12">Molybdenum cofactor biosynthesis protein A</fullName>
    </alternativeName>
</protein>
<comment type="function">
    <text evidence="12">Catalyzes the cyclization of GTP to (8S)-3',8-cyclo-7,8-dihydroguanosine 5'-triphosphate.</text>
</comment>
<feature type="binding site" evidence="12">
    <location>
        <position position="95"/>
    </location>
    <ligand>
        <name>GTP</name>
        <dbReference type="ChEBI" id="CHEBI:37565"/>
    </ligand>
</feature>
<dbReference type="Pfam" id="PF04055">
    <property type="entry name" value="Radical_SAM"/>
    <property type="match status" value="1"/>
</dbReference>
<dbReference type="SMART" id="SM00729">
    <property type="entry name" value="Elp3"/>
    <property type="match status" value="1"/>
</dbReference>
<dbReference type="InterPro" id="IPR006638">
    <property type="entry name" value="Elp3/MiaA/NifB-like_rSAM"/>
</dbReference>
<evidence type="ECO:0000256" key="2">
    <source>
        <dbReference type="ARBA" id="ARBA00022485"/>
    </source>
</evidence>
<evidence type="ECO:0000256" key="3">
    <source>
        <dbReference type="ARBA" id="ARBA00022691"/>
    </source>
</evidence>
<evidence type="ECO:0000256" key="1">
    <source>
        <dbReference type="ARBA" id="ARBA00012167"/>
    </source>
</evidence>
<feature type="binding site" evidence="12">
    <location>
        <position position="68"/>
    </location>
    <ligand>
        <name>S-adenosyl-L-methionine</name>
        <dbReference type="ChEBI" id="CHEBI:59789"/>
    </ligand>
</feature>
<keyword evidence="10 12" id="KW-0456">Lyase</keyword>
<dbReference type="InterPro" id="IPR040064">
    <property type="entry name" value="MoaA-like"/>
</dbReference>
<evidence type="ECO:0000256" key="9">
    <source>
        <dbReference type="ARBA" id="ARBA00023150"/>
    </source>
</evidence>
<dbReference type="InterPro" id="IPR013785">
    <property type="entry name" value="Aldolase_TIM"/>
</dbReference>
<dbReference type="UniPathway" id="UPA00344"/>
<keyword evidence="5 12" id="KW-0547">Nucleotide-binding</keyword>
<feature type="binding site" evidence="12">
    <location>
        <position position="269"/>
    </location>
    <ligand>
        <name>[4Fe-4S] cluster</name>
        <dbReference type="ChEBI" id="CHEBI:49883"/>
        <label>2</label>
        <note>4Fe-4S-substrate</note>
    </ligand>
</feature>
<dbReference type="SFLD" id="SFLDG01383">
    <property type="entry name" value="cyclic_pyranopterin_phosphate"/>
    <property type="match status" value="1"/>
</dbReference>
<feature type="binding site" evidence="12">
    <location>
        <position position="255"/>
    </location>
    <ligand>
        <name>[4Fe-4S] cluster</name>
        <dbReference type="ChEBI" id="CHEBI:49883"/>
        <label>2</label>
        <note>4Fe-4S-substrate</note>
    </ligand>
</feature>
<feature type="binding site" evidence="12">
    <location>
        <position position="64"/>
    </location>
    <ligand>
        <name>GTP</name>
        <dbReference type="ChEBI" id="CHEBI:37565"/>
    </ligand>
</feature>
<evidence type="ECO:0000256" key="8">
    <source>
        <dbReference type="ARBA" id="ARBA00023134"/>
    </source>
</evidence>
<evidence type="ECO:0000256" key="10">
    <source>
        <dbReference type="ARBA" id="ARBA00023239"/>
    </source>
</evidence>
<evidence type="ECO:0000313" key="15">
    <source>
        <dbReference type="EMBL" id="PIT52761.1"/>
    </source>
</evidence>
<feature type="domain" description="Radical SAM core" evidence="13">
    <location>
        <begin position="5"/>
        <end position="228"/>
    </location>
</feature>
<dbReference type="SFLD" id="SFLDG01067">
    <property type="entry name" value="SPASM/twitch_domain_containing"/>
    <property type="match status" value="1"/>
</dbReference>
<dbReference type="PANTHER" id="PTHR22960">
    <property type="entry name" value="MOLYBDOPTERIN COFACTOR SYNTHESIS PROTEIN A"/>
    <property type="match status" value="1"/>
</dbReference>
<evidence type="ECO:0000313" key="17">
    <source>
        <dbReference type="Proteomes" id="UP000231484"/>
    </source>
</evidence>
<evidence type="ECO:0000256" key="4">
    <source>
        <dbReference type="ARBA" id="ARBA00022723"/>
    </source>
</evidence>
<evidence type="ECO:0000259" key="13">
    <source>
        <dbReference type="PROSITE" id="PS51918"/>
    </source>
</evidence>
<dbReference type="HAMAP" id="MF_01225_B">
    <property type="entry name" value="MoaA_B"/>
    <property type="match status" value="1"/>
</dbReference>
<keyword evidence="6 12" id="KW-0408">Iron</keyword>
<evidence type="ECO:0000256" key="12">
    <source>
        <dbReference type="HAMAP-Rule" id="MF_01225"/>
    </source>
</evidence>
<dbReference type="RefSeq" id="WP_037406208.1">
    <property type="nucleotide sequence ID" value="NZ_MEIP01000014.1"/>
</dbReference>
<dbReference type="eggNOG" id="COG2896">
    <property type="taxonomic scope" value="Bacteria"/>
</dbReference>
<evidence type="ECO:0000313" key="14">
    <source>
        <dbReference type="EMBL" id="PIT47881.1"/>
    </source>
</evidence>
<dbReference type="Gene3D" id="3.20.20.70">
    <property type="entry name" value="Aldolase class I"/>
    <property type="match status" value="1"/>
</dbReference>
<feature type="binding site" evidence="12">
    <location>
        <position position="25"/>
    </location>
    <ligand>
        <name>[4Fe-4S] cluster</name>
        <dbReference type="ChEBI" id="CHEBI:49883"/>
        <label>1</label>
        <note>4Fe-4S-S-AdoMet</note>
    </ligand>
</feature>
<dbReference type="SFLD" id="SFLDG01386">
    <property type="entry name" value="main_SPASM_domain-containing"/>
    <property type="match status" value="1"/>
</dbReference>
<dbReference type="CDD" id="cd21117">
    <property type="entry name" value="Twitch_MoaA"/>
    <property type="match status" value="1"/>
</dbReference>
<feature type="binding site" evidence="12">
    <location>
        <position position="156"/>
    </location>
    <ligand>
        <name>GTP</name>
        <dbReference type="ChEBI" id="CHEBI:37565"/>
    </ligand>
</feature>
<evidence type="ECO:0000256" key="7">
    <source>
        <dbReference type="ARBA" id="ARBA00023014"/>
    </source>
</evidence>
<dbReference type="Proteomes" id="UP000231484">
    <property type="component" value="Unassembled WGS sequence"/>
</dbReference>
<dbReference type="EMBL" id="MEIP01000014">
    <property type="protein sequence ID" value="PIT47881.1"/>
    <property type="molecule type" value="Genomic_DNA"/>
</dbReference>
<keyword evidence="2 12" id="KW-0004">4Fe-4S</keyword>
<comment type="pathway">
    <text evidence="12">Cofactor biosynthesis; molybdopterin biosynthesis.</text>
</comment>
<dbReference type="CDD" id="cd01335">
    <property type="entry name" value="Radical_SAM"/>
    <property type="match status" value="1"/>
</dbReference>
<dbReference type="GO" id="GO:0061798">
    <property type="term" value="F:GTP 3',8'-cyclase activity"/>
    <property type="evidence" value="ECO:0007669"/>
    <property type="project" value="UniProtKB-UniRule"/>
</dbReference>
<name>A0A066TC82_9NEIS</name>
<dbReference type="GO" id="GO:0061799">
    <property type="term" value="F:cyclic pyranopterin monophosphate synthase activity"/>
    <property type="evidence" value="ECO:0007669"/>
    <property type="project" value="TreeGrafter"/>
</dbReference>
<feature type="binding site" evidence="12">
    <location>
        <begin position="257"/>
        <end position="259"/>
    </location>
    <ligand>
        <name>GTP</name>
        <dbReference type="ChEBI" id="CHEBI:37565"/>
    </ligand>
</feature>
<dbReference type="GO" id="GO:0005525">
    <property type="term" value="F:GTP binding"/>
    <property type="evidence" value="ECO:0007669"/>
    <property type="project" value="UniProtKB-UniRule"/>
</dbReference>
<dbReference type="InterPro" id="IPR013483">
    <property type="entry name" value="MoaA"/>
</dbReference>
<comment type="similarity">
    <text evidence="12">Belongs to the radical SAM superfamily. MoaA family.</text>
</comment>
<dbReference type="EMBL" id="MEIQ01000022">
    <property type="protein sequence ID" value="PIT52761.1"/>
    <property type="molecule type" value="Genomic_DNA"/>
</dbReference>
<dbReference type="GO" id="GO:0051539">
    <property type="term" value="F:4 iron, 4 sulfur cluster binding"/>
    <property type="evidence" value="ECO:0007669"/>
    <property type="project" value="UniProtKB-UniRule"/>
</dbReference>
<dbReference type="GO" id="GO:0046872">
    <property type="term" value="F:metal ion binding"/>
    <property type="evidence" value="ECO:0007669"/>
    <property type="project" value="UniProtKB-KW"/>
</dbReference>
<dbReference type="InterPro" id="IPR010505">
    <property type="entry name" value="MoaA_twitch"/>
</dbReference>
<keyword evidence="7 12" id="KW-0411">Iron-sulfur</keyword>
<feature type="binding site" evidence="12">
    <location>
        <position position="252"/>
    </location>
    <ligand>
        <name>[4Fe-4S] cluster</name>
        <dbReference type="ChEBI" id="CHEBI:49883"/>
        <label>2</label>
        <note>4Fe-4S-substrate</note>
    </ligand>
</feature>
<feature type="binding site" evidence="12">
    <location>
        <position position="190"/>
    </location>
    <ligand>
        <name>S-adenosyl-L-methionine</name>
        <dbReference type="ChEBI" id="CHEBI:59789"/>
    </ligand>
</feature>
<keyword evidence="9 12" id="KW-0501">Molybdenum cofactor biosynthesis</keyword>
<evidence type="ECO:0000256" key="5">
    <source>
        <dbReference type="ARBA" id="ARBA00022741"/>
    </source>
</evidence>
<proteinExistence type="inferred from homology"/>
<organism evidence="14 16">
    <name type="scientific">Snodgrassella alvi</name>
    <dbReference type="NCBI Taxonomy" id="1196083"/>
    <lineage>
        <taxon>Bacteria</taxon>
        <taxon>Pseudomonadati</taxon>
        <taxon>Pseudomonadota</taxon>
        <taxon>Betaproteobacteria</taxon>
        <taxon>Neisseriales</taxon>
        <taxon>Neisseriaceae</taxon>
        <taxon>Snodgrassella</taxon>
    </lineage>
</organism>
<dbReference type="SFLD" id="SFLDS00029">
    <property type="entry name" value="Radical_SAM"/>
    <property type="match status" value="1"/>
</dbReference>
<dbReference type="AlphaFoldDB" id="A0A066TC82"/>
<dbReference type="PANTHER" id="PTHR22960:SF0">
    <property type="entry name" value="MOLYBDENUM COFACTOR BIOSYNTHESIS PROTEIN 1"/>
    <property type="match status" value="1"/>
</dbReference>
<evidence type="ECO:0000256" key="6">
    <source>
        <dbReference type="ARBA" id="ARBA00023004"/>
    </source>
</evidence>
<keyword evidence="8 12" id="KW-0342">GTP-binding</keyword>
<feature type="binding site" evidence="12">
    <location>
        <position position="14"/>
    </location>
    <ligand>
        <name>GTP</name>
        <dbReference type="ChEBI" id="CHEBI:37565"/>
    </ligand>
</feature>
<evidence type="ECO:0000256" key="11">
    <source>
        <dbReference type="ARBA" id="ARBA00048697"/>
    </source>
</evidence>
<dbReference type="SUPFAM" id="SSF102114">
    <property type="entry name" value="Radical SAM enzymes"/>
    <property type="match status" value="1"/>
</dbReference>
<dbReference type="Pfam" id="PF06463">
    <property type="entry name" value="Mob_synth_C"/>
    <property type="match status" value="1"/>
</dbReference>
<sequence>MLIDRFNRRIDYLRISVTDKCDLRCTYCIPQGFTEFEKPANWLSFADIERVAGAFARMGVSRFRLTGGEPLLRKNLPELVARLAALPGVEDLSLTTNGTQLKHFAHDLRKAGLNRLNVSLDSLRRECVQEISGKDSFDKVIDSLQVARDAGFERIKINMVPLPGVNTGDIEDMVAFCIANGFILRLIEVMPMGVSGRKLEYFNLLELIENLRPKYQLHESQRVYGGGPAKYWESVDGRFTLGLITPRSQHFCATCNRVRMSVDGTLYLCLGQEQSMALKPLLLADCSEAQLEDAIQRAVDLKPEKHEFNEQPDKIVRIMAKTGG</sequence>
<keyword evidence="4 12" id="KW-0479">Metal-binding</keyword>
<dbReference type="InterPro" id="IPR050105">
    <property type="entry name" value="MoCo_biosynth_MoaA/MoaC"/>
</dbReference>
<comment type="caution">
    <text evidence="14">The sequence shown here is derived from an EMBL/GenBank/DDBJ whole genome shotgun (WGS) entry which is preliminary data.</text>
</comment>
<reference evidence="16 17" key="1">
    <citation type="journal article" date="2017" name="MBio">
        <title>Type VI secretion-mediated competition in the bee gut microbiome.</title>
        <authorList>
            <person name="Steele M.I."/>
            <person name="Kwong W.K."/>
            <person name="Powell J.E."/>
            <person name="Whiteley M."/>
            <person name="Moran N.A."/>
        </authorList>
    </citation>
    <scope>NUCLEOTIDE SEQUENCE [LARGE SCALE GENOMIC DNA]</scope>
    <source>
        <strain evidence="15 17">Occ4-2</strain>
        <strain evidence="14 16">Ruf1-X</strain>
    </source>
</reference>
<accession>A0A066TC82</accession>